<accession>A0A2U1TVI1</accession>
<keyword evidence="2" id="KW-1185">Reference proteome</keyword>
<reference evidence="1 2" key="1">
    <citation type="submission" date="2018-04" db="EMBL/GenBank/DDBJ databases">
        <title>Brenneria corticis sp.nov.</title>
        <authorList>
            <person name="Li Y."/>
        </authorList>
    </citation>
    <scope>NUCLEOTIDE SEQUENCE [LARGE SCALE GENOMIC DNA]</scope>
    <source>
        <strain evidence="1 2">CFCC 11842</strain>
    </source>
</reference>
<comment type="caution">
    <text evidence="1">The sequence shown here is derived from an EMBL/GenBank/DDBJ whole genome shotgun (WGS) entry which is preliminary data.</text>
</comment>
<sequence>MGKHIPLAFLEINSPLIWHWPYFLDAMRIIKKHNFNGLIIHQQSLLSLLAKPSKRCRHQTIEHLLHARNNTLYYLQKIEKFCQKNHIQLWLQGEAIPDDNDIRRKFPEYFVVESEKSEIDFLHTFFSETIPEILSHLSVVRGVRLSLQTPKVNAAEWKQALQSLHCQLRTQGKNLVLRDYRDKEWPRQMLKTALDALPEDVRASLKATELDYRPGFANNLNLTRLAGCRKWLEFDLWGIEYGWTLLPCCLLDELQNRLNWASSVAGPELEAITVRINWEWIPNSPLPESVNDINLFGLAHLNRHPDANPHAIFALWLQEHSVKPLSHQEVDELFSIFTASHEWICKTPNLLGRLLHHHSQLPYDFDQALQLLHMDTRSANWAQAFQPLMPSEDPELGMQQMQLIKLETQQSTFLANHLRSRILQLLPTLPVKDAFKTTLIQTWERAHWYTRAFSCATNAITLRLWMRKYGEQPDLQQQFRQYIQDMHHYAVDLENWFESQGDNTHPYIFKILLDPNRVIHLAESLQQDEP</sequence>
<dbReference type="AlphaFoldDB" id="A0A2U1TVI1"/>
<gene>
    <name evidence="1" type="ORF">DDT56_15255</name>
</gene>
<evidence type="ECO:0000313" key="2">
    <source>
        <dbReference type="Proteomes" id="UP000296159"/>
    </source>
</evidence>
<organism evidence="1 2">
    <name type="scientific">Brenneria corticis</name>
    <dbReference type="NCBI Taxonomy" id="2173106"/>
    <lineage>
        <taxon>Bacteria</taxon>
        <taxon>Pseudomonadati</taxon>
        <taxon>Pseudomonadota</taxon>
        <taxon>Gammaproteobacteria</taxon>
        <taxon>Enterobacterales</taxon>
        <taxon>Pectobacteriaceae</taxon>
        <taxon>Brenneria</taxon>
    </lineage>
</organism>
<proteinExistence type="predicted"/>
<dbReference type="RefSeq" id="WP_136167285.1">
    <property type="nucleotide sequence ID" value="NZ_KZ819084.1"/>
</dbReference>
<protein>
    <submittedName>
        <fullName evidence="1">Uncharacterized protein</fullName>
    </submittedName>
</protein>
<evidence type="ECO:0000313" key="1">
    <source>
        <dbReference type="EMBL" id="PWC13408.1"/>
    </source>
</evidence>
<dbReference type="Proteomes" id="UP000296159">
    <property type="component" value="Unassembled WGS sequence"/>
</dbReference>
<name>A0A2U1TVI1_9GAMM</name>
<dbReference type="EMBL" id="QDKH01000018">
    <property type="protein sequence ID" value="PWC13408.1"/>
    <property type="molecule type" value="Genomic_DNA"/>
</dbReference>